<feature type="transmembrane region" description="Helical" evidence="11">
    <location>
        <begin position="436"/>
        <end position="457"/>
    </location>
</feature>
<feature type="compositionally biased region" description="Low complexity" evidence="10">
    <location>
        <begin position="85"/>
        <end position="99"/>
    </location>
</feature>
<dbReference type="EMBL" id="MAVT02000148">
    <property type="protein sequence ID" value="POS78941.1"/>
    <property type="molecule type" value="Genomic_DNA"/>
</dbReference>
<dbReference type="FunFam" id="1.20.1250.20:FF:000196">
    <property type="entry name" value="MFS toxin efflux pump (AflT)"/>
    <property type="match status" value="1"/>
</dbReference>
<reference evidence="13" key="1">
    <citation type="submission" date="2017-09" db="EMBL/GenBank/DDBJ databases">
        <title>Polyketide synthases of a Diaporthe helianthi virulent isolate.</title>
        <authorList>
            <person name="Baroncelli R."/>
        </authorList>
    </citation>
    <scope>NUCLEOTIDE SEQUENCE [LARGE SCALE GENOMIC DNA]</scope>
    <source>
        <strain evidence="13">7/96</strain>
    </source>
</reference>
<keyword evidence="5 11" id="KW-1133">Transmembrane helix</keyword>
<dbReference type="InterPro" id="IPR011701">
    <property type="entry name" value="MFS"/>
</dbReference>
<dbReference type="InParanoid" id="A0A2P5I8V7"/>
<dbReference type="GO" id="GO:0022857">
    <property type="term" value="F:transmembrane transporter activity"/>
    <property type="evidence" value="ECO:0007669"/>
    <property type="project" value="InterPro"/>
</dbReference>
<evidence type="ECO:0000256" key="1">
    <source>
        <dbReference type="ARBA" id="ARBA00004128"/>
    </source>
</evidence>
<feature type="transmembrane region" description="Helical" evidence="11">
    <location>
        <begin position="112"/>
        <end position="135"/>
    </location>
</feature>
<evidence type="ECO:0000256" key="5">
    <source>
        <dbReference type="ARBA" id="ARBA00022989"/>
    </source>
</evidence>
<dbReference type="PRINTS" id="PR01036">
    <property type="entry name" value="TCRTETB"/>
</dbReference>
<dbReference type="AlphaFoldDB" id="A0A2P5I8V7"/>
<feature type="transmembrane region" description="Helical" evidence="11">
    <location>
        <begin position="178"/>
        <end position="197"/>
    </location>
</feature>
<keyword evidence="3" id="KW-0813">Transport</keyword>
<feature type="transmembrane region" description="Helical" evidence="11">
    <location>
        <begin position="406"/>
        <end position="429"/>
    </location>
</feature>
<feature type="transmembrane region" description="Helical" evidence="11">
    <location>
        <begin position="301"/>
        <end position="321"/>
    </location>
</feature>
<dbReference type="GO" id="GO:0005774">
    <property type="term" value="C:vacuolar membrane"/>
    <property type="evidence" value="ECO:0007669"/>
    <property type="project" value="UniProtKB-SubCell"/>
</dbReference>
<keyword evidence="14" id="KW-1185">Reference proteome</keyword>
<evidence type="ECO:0000259" key="12">
    <source>
        <dbReference type="PROSITE" id="PS50850"/>
    </source>
</evidence>
<feature type="region of interest" description="Disordered" evidence="10">
    <location>
        <begin position="608"/>
        <end position="660"/>
    </location>
</feature>
<feature type="transmembrane region" description="Helical" evidence="11">
    <location>
        <begin position="373"/>
        <end position="394"/>
    </location>
</feature>
<feature type="domain" description="Major facilitator superfamily (MFS) profile" evidence="12">
    <location>
        <begin position="113"/>
        <end position="603"/>
    </location>
</feature>
<feature type="transmembrane region" description="Helical" evidence="11">
    <location>
        <begin position="270"/>
        <end position="289"/>
    </location>
</feature>
<evidence type="ECO:0000256" key="9">
    <source>
        <dbReference type="ARBA" id="ARBA00083178"/>
    </source>
</evidence>
<evidence type="ECO:0000256" key="7">
    <source>
        <dbReference type="ARBA" id="ARBA00057269"/>
    </source>
</evidence>
<evidence type="ECO:0000256" key="10">
    <source>
        <dbReference type="SAM" id="MobiDB-lite"/>
    </source>
</evidence>
<dbReference type="PROSITE" id="PS50850">
    <property type="entry name" value="MFS"/>
    <property type="match status" value="1"/>
</dbReference>
<evidence type="ECO:0000256" key="6">
    <source>
        <dbReference type="ARBA" id="ARBA00023136"/>
    </source>
</evidence>
<dbReference type="GO" id="GO:0005886">
    <property type="term" value="C:plasma membrane"/>
    <property type="evidence" value="ECO:0007669"/>
    <property type="project" value="TreeGrafter"/>
</dbReference>
<feature type="transmembrane region" description="Helical" evidence="11">
    <location>
        <begin position="576"/>
        <end position="598"/>
    </location>
</feature>
<keyword evidence="4 11" id="KW-0812">Transmembrane</keyword>
<name>A0A2P5I8V7_DIAHE</name>
<dbReference type="Gene3D" id="1.20.1250.20">
    <property type="entry name" value="MFS general substrate transporter like domains"/>
    <property type="match status" value="1"/>
</dbReference>
<evidence type="ECO:0000256" key="4">
    <source>
        <dbReference type="ARBA" id="ARBA00022692"/>
    </source>
</evidence>
<dbReference type="FunFam" id="1.20.1720.10:FF:000014">
    <property type="entry name" value="MFS drug transporter, putative"/>
    <property type="match status" value="1"/>
</dbReference>
<protein>
    <recommendedName>
        <fullName evidence="8">Efflux pump dotC</fullName>
    </recommendedName>
    <alternativeName>
        <fullName evidence="9">Dothistromin biosynthesis protein C</fullName>
    </alternativeName>
</protein>
<dbReference type="FunCoup" id="A0A2P5I8V7">
    <property type="interactions" value="72"/>
</dbReference>
<accession>A0A2P5I8V7</accession>
<dbReference type="OrthoDB" id="10021397at2759"/>
<comment type="similarity">
    <text evidence="2">Belongs to the major facilitator superfamily. TCR/Tet family.</text>
</comment>
<feature type="transmembrane region" description="Helical" evidence="11">
    <location>
        <begin position="236"/>
        <end position="258"/>
    </location>
</feature>
<organism evidence="13 14">
    <name type="scientific">Diaporthe helianthi</name>
    <dbReference type="NCBI Taxonomy" id="158607"/>
    <lineage>
        <taxon>Eukaryota</taxon>
        <taxon>Fungi</taxon>
        <taxon>Dikarya</taxon>
        <taxon>Ascomycota</taxon>
        <taxon>Pezizomycotina</taxon>
        <taxon>Sordariomycetes</taxon>
        <taxon>Sordariomycetidae</taxon>
        <taxon>Diaporthales</taxon>
        <taxon>Diaporthaceae</taxon>
        <taxon>Diaporthe</taxon>
    </lineage>
</organism>
<evidence type="ECO:0000256" key="2">
    <source>
        <dbReference type="ARBA" id="ARBA00007520"/>
    </source>
</evidence>
<feature type="transmembrane region" description="Helical" evidence="11">
    <location>
        <begin position="147"/>
        <end position="166"/>
    </location>
</feature>
<dbReference type="Pfam" id="PF07690">
    <property type="entry name" value="MFS_1"/>
    <property type="match status" value="1"/>
</dbReference>
<proteinExistence type="inferred from homology"/>
<dbReference type="InterPro" id="IPR036259">
    <property type="entry name" value="MFS_trans_sf"/>
</dbReference>
<feature type="transmembrane region" description="Helical" evidence="11">
    <location>
        <begin position="203"/>
        <end position="224"/>
    </location>
</feature>
<feature type="region of interest" description="Disordered" evidence="10">
    <location>
        <begin position="1"/>
        <end position="102"/>
    </location>
</feature>
<dbReference type="PANTHER" id="PTHR23501">
    <property type="entry name" value="MAJOR FACILITATOR SUPERFAMILY"/>
    <property type="match status" value="1"/>
</dbReference>
<feature type="compositionally biased region" description="Low complexity" evidence="10">
    <location>
        <begin position="634"/>
        <end position="651"/>
    </location>
</feature>
<feature type="transmembrane region" description="Helical" evidence="11">
    <location>
        <begin position="463"/>
        <end position="481"/>
    </location>
</feature>
<comment type="caution">
    <text evidence="13">The sequence shown here is derived from an EMBL/GenBank/DDBJ whole genome shotgun (WGS) entry which is preliminary data.</text>
</comment>
<dbReference type="CDD" id="cd17502">
    <property type="entry name" value="MFS_Azr1_MDR_like"/>
    <property type="match status" value="1"/>
</dbReference>
<gene>
    <name evidence="13" type="ORF">DHEL01_v202654</name>
</gene>
<sequence>MAVGPAAEGEYIDEEKTHHVSGGSTSTTTLGSASLGNLDNAAAPDSHAARCETEASSDAVPRSDQAADEAGTSAAPQAVPRSHAQDSSPAPAPDAGGARAPEDKRTALQTTLIMISLCLSVFLAALDVTIVTVAVPSISADFDSTAGYTWVGSAYLLANAAAAPSWGKISDIWGRKPVLLTAVGVFWVGSLLAGVSVSMGMLIVGRAVQGIGGGGVLILVNICISDLFSMRKRGQFLGIVSLVWALAGGFGPVLGGVFTQYSTWRWCFYINLPISGIAMVILFFALHLHNPRTGVKDGLSAIDWLGSLTIVGGTLMILLGLEFGGVTFPWDSPTVICLIVFGAVLVGVFFLVELRVAKFPVIPLRIFKQPSNLAVIALSACHGFVFISASYYLPLYFQGVLGADPLLSGVYVLPFTFVMGAAAAVTGFAIKKTGKYVPAIIFGFVFMTLGYGLFIDLDSYENWAKIVIFQIILGLGVGPNFQSPLIALQTTVQPKDIASATATYGFVRQVATSMSVVIGGVIFQNEMQQQYPDLLDQLGPDVAGLLSGSNAASSVEAVADLPQPQKGIAQRAYFSAIRIMFIFYVAFAGLGLVLSFFVGSRKLSKEHTEHKTGLQTLQPARGPATTLEDEEKASGGAEAGNAAGGVVTEEASANETREKR</sequence>
<evidence type="ECO:0000256" key="3">
    <source>
        <dbReference type="ARBA" id="ARBA00022448"/>
    </source>
</evidence>
<evidence type="ECO:0000256" key="11">
    <source>
        <dbReference type="SAM" id="Phobius"/>
    </source>
</evidence>
<dbReference type="PANTHER" id="PTHR23501:SF102">
    <property type="entry name" value="DRUG TRANSPORTER, PUTATIVE (AFU_ORTHOLOGUE AFUA_3G08530)-RELATED"/>
    <property type="match status" value="1"/>
</dbReference>
<keyword evidence="6 11" id="KW-0472">Membrane</keyword>
<comment type="subcellular location">
    <subcellularLocation>
        <location evidence="1">Vacuole membrane</location>
        <topology evidence="1">Multi-pass membrane protein</topology>
    </subcellularLocation>
</comment>
<dbReference type="SUPFAM" id="SSF103473">
    <property type="entry name" value="MFS general substrate transporter"/>
    <property type="match status" value="2"/>
</dbReference>
<dbReference type="InterPro" id="IPR020846">
    <property type="entry name" value="MFS_dom"/>
</dbReference>
<evidence type="ECO:0000256" key="8">
    <source>
        <dbReference type="ARBA" id="ARBA00069956"/>
    </source>
</evidence>
<feature type="compositionally biased region" description="Low complexity" evidence="10">
    <location>
        <begin position="21"/>
        <end position="36"/>
    </location>
</feature>
<feature type="transmembrane region" description="Helical" evidence="11">
    <location>
        <begin position="333"/>
        <end position="352"/>
    </location>
</feature>
<comment type="function">
    <text evidence="7">Efflux pump; part of the gene cluster that mediates the biosynthesis of dothistromin (DOTH), a polyketide toxin very similar in structure to the aflatoxin precursor, versicolorin B. One function of dotC may be to transport early-stage dothistromin biosynthetic intermediates from the cytoplasm into vacuoles, thereby affecting the rate of dothistromin production.</text>
</comment>
<evidence type="ECO:0000313" key="14">
    <source>
        <dbReference type="Proteomes" id="UP000094444"/>
    </source>
</evidence>
<dbReference type="Gene3D" id="1.20.1720.10">
    <property type="entry name" value="Multidrug resistance protein D"/>
    <property type="match status" value="1"/>
</dbReference>
<dbReference type="Proteomes" id="UP000094444">
    <property type="component" value="Unassembled WGS sequence"/>
</dbReference>
<evidence type="ECO:0000313" key="13">
    <source>
        <dbReference type="EMBL" id="POS78941.1"/>
    </source>
</evidence>